<reference evidence="2 3" key="1">
    <citation type="submission" date="2017-10" db="EMBL/GenBank/DDBJ databases">
        <title>Resolving the taxonomy of Roseburia spp., Eubacterium rectale and Agathobacter spp. through phylogenomic analysis.</title>
        <authorList>
            <person name="Sheridan P.O."/>
            <person name="Walker A.W."/>
            <person name="Duncan S.H."/>
            <person name="Scott K.P."/>
            <person name="Toole P.W.O."/>
            <person name="Luis P."/>
            <person name="Flint H.J."/>
        </authorList>
    </citation>
    <scope>NUCLEOTIDE SEQUENCE [LARGE SCALE GENOMIC DNA]</scope>
    <source>
        <strain evidence="2 3">JK623</strain>
    </source>
</reference>
<comment type="caution">
    <text evidence="2">The sequence shown here is derived from an EMBL/GenBank/DDBJ whole genome shotgun (WGS) entry which is preliminary data.</text>
</comment>
<dbReference type="SUPFAM" id="SSF46689">
    <property type="entry name" value="Homeodomain-like"/>
    <property type="match status" value="1"/>
</dbReference>
<dbReference type="EMBL" id="PDYG01000003">
    <property type="protein sequence ID" value="PHU38722.1"/>
    <property type="molecule type" value="Genomic_DNA"/>
</dbReference>
<dbReference type="InterPro" id="IPR025736">
    <property type="entry name" value="PucR_C-HTH_dom"/>
</dbReference>
<dbReference type="Proteomes" id="UP000224563">
    <property type="component" value="Unassembled WGS sequence"/>
</dbReference>
<dbReference type="Gene3D" id="1.10.10.2840">
    <property type="entry name" value="PucR C-terminal helix-turn-helix domain"/>
    <property type="match status" value="1"/>
</dbReference>
<proteinExistence type="predicted"/>
<accession>A0A2G3E617</accession>
<dbReference type="InterPro" id="IPR042070">
    <property type="entry name" value="PucR_C-HTH_sf"/>
</dbReference>
<evidence type="ECO:0000313" key="2">
    <source>
        <dbReference type="EMBL" id="PHU38722.1"/>
    </source>
</evidence>
<evidence type="ECO:0000313" key="3">
    <source>
        <dbReference type="Proteomes" id="UP000224563"/>
    </source>
</evidence>
<dbReference type="RefSeq" id="WP_099385275.1">
    <property type="nucleotide sequence ID" value="NZ_JANSWH010000066.1"/>
</dbReference>
<dbReference type="PANTHER" id="PTHR33744:SF1">
    <property type="entry name" value="DNA-BINDING TRANSCRIPTIONAL ACTIVATOR ADER"/>
    <property type="match status" value="1"/>
</dbReference>
<protein>
    <recommendedName>
        <fullName evidence="1">PucR C-terminal helix-turn-helix domain-containing protein</fullName>
    </recommendedName>
</protein>
<feature type="domain" description="PucR C-terminal helix-turn-helix" evidence="1">
    <location>
        <begin position="423"/>
        <end position="478"/>
    </location>
</feature>
<organism evidence="2 3">
    <name type="scientific">Agathobacter ruminis</name>
    <dbReference type="NCBI Taxonomy" id="1712665"/>
    <lineage>
        <taxon>Bacteria</taxon>
        <taxon>Bacillati</taxon>
        <taxon>Bacillota</taxon>
        <taxon>Clostridia</taxon>
        <taxon>Lachnospirales</taxon>
        <taxon>Lachnospiraceae</taxon>
        <taxon>Agathobacter</taxon>
    </lineage>
</organism>
<reference evidence="2 3" key="2">
    <citation type="submission" date="2017-10" db="EMBL/GenBank/DDBJ databases">
        <authorList>
            <person name="Banno H."/>
            <person name="Chua N.-H."/>
        </authorList>
    </citation>
    <scope>NUCLEOTIDE SEQUENCE [LARGE SCALE GENOMIC DNA]</scope>
    <source>
        <strain evidence="2 3">JK623</strain>
    </source>
</reference>
<dbReference type="InterPro" id="IPR051448">
    <property type="entry name" value="CdaR-like_regulators"/>
</dbReference>
<gene>
    <name evidence="2" type="ORF">CSX02_00835</name>
</gene>
<name>A0A2G3E617_9FIRM</name>
<evidence type="ECO:0000259" key="1">
    <source>
        <dbReference type="Pfam" id="PF13556"/>
    </source>
</evidence>
<dbReference type="InterPro" id="IPR009057">
    <property type="entry name" value="Homeodomain-like_sf"/>
</dbReference>
<dbReference type="Pfam" id="PF13556">
    <property type="entry name" value="HTH_30"/>
    <property type="match status" value="1"/>
</dbReference>
<sequence>MDYHIWMLYEALSNHYECEMVLKEQATQDLKNVRLYDQSFADDGNTLYVEQGSVMLNNDDPRVYCKHKSNYFIIESSNVNEVFNTIICHINETQNWINRINIMIANNCLLSDVLSEFKDKLPFPLMVLDVSQTALAISENYGKGTIDQNWDQMIETGSLGFESISLYNELYKDSIYTKDFYYVPANPFPYPSYNRNIYVNGDFMGFLSLILLNDSLTEAHRGWYYIAWECVSNWIQLHIGQNDLLMRSSVFEEVMSGNFDNLNYFKGILSTFGWKENCNKQIIVLGCVSNHLNMNAHIAKLLNNKWDYLYANEYQDKLVLLCNIDRLPLEQQLHNIRPIIINSGYYGGSSNIFTNLSEAPHFLLQAMLPFWSDSVNIGVVSPCQEHILPYTFHLLKTHARMSLTHPALLQLQEYDEKHKTDYMHILYVFLQNQCNQTETANSLHMHRSTLLRKLAQIQQLTNVDLSDYPTRLHLMISYELEYAF</sequence>
<dbReference type="AlphaFoldDB" id="A0A2G3E617"/>
<dbReference type="PANTHER" id="PTHR33744">
    <property type="entry name" value="CARBOHYDRATE DIACID REGULATOR"/>
    <property type="match status" value="1"/>
</dbReference>
<keyword evidence="3" id="KW-1185">Reference proteome</keyword>